<comment type="caution">
    <text evidence="1">The sequence shown here is derived from an EMBL/GenBank/DDBJ whole genome shotgun (WGS) entry which is preliminary data.</text>
</comment>
<keyword evidence="2" id="KW-1185">Reference proteome</keyword>
<organism evidence="1 2">
    <name type="scientific">Plutella xylostella</name>
    <name type="common">Diamondback moth</name>
    <name type="synonym">Plutella maculipennis</name>
    <dbReference type="NCBI Taxonomy" id="51655"/>
    <lineage>
        <taxon>Eukaryota</taxon>
        <taxon>Metazoa</taxon>
        <taxon>Ecdysozoa</taxon>
        <taxon>Arthropoda</taxon>
        <taxon>Hexapoda</taxon>
        <taxon>Insecta</taxon>
        <taxon>Pterygota</taxon>
        <taxon>Neoptera</taxon>
        <taxon>Endopterygota</taxon>
        <taxon>Lepidoptera</taxon>
        <taxon>Glossata</taxon>
        <taxon>Ditrysia</taxon>
        <taxon>Yponomeutoidea</taxon>
        <taxon>Plutellidae</taxon>
        <taxon>Plutella</taxon>
    </lineage>
</organism>
<dbReference type="EMBL" id="JAHIBW010000015">
    <property type="protein sequence ID" value="KAG7304613.1"/>
    <property type="molecule type" value="Genomic_DNA"/>
</dbReference>
<evidence type="ECO:0000313" key="2">
    <source>
        <dbReference type="Proteomes" id="UP000823941"/>
    </source>
</evidence>
<sequence>MSNGGDNLADILALSAAASLQLICGFSDTCFSVTVTGRTVPRVHLYLWSHNRVKSSVAAAGAPAPLPRRPPRTAHARLISLTTSL</sequence>
<accession>A0ABQ7QL02</accession>
<protein>
    <submittedName>
        <fullName evidence="1">Uncharacterized protein</fullName>
    </submittedName>
</protein>
<gene>
    <name evidence="1" type="ORF">JYU34_011594</name>
</gene>
<name>A0ABQ7QL02_PLUXY</name>
<proteinExistence type="predicted"/>
<reference evidence="1 2" key="1">
    <citation type="submission" date="2021-06" db="EMBL/GenBank/DDBJ databases">
        <title>A haploid diamondback moth (Plutella xylostella L.) genome assembly resolves 31 chromosomes and identifies a diamide resistance mutation.</title>
        <authorList>
            <person name="Ward C.M."/>
            <person name="Perry K.D."/>
            <person name="Baker G."/>
            <person name="Powis K."/>
            <person name="Heckel D.G."/>
            <person name="Baxter S.W."/>
        </authorList>
    </citation>
    <scope>NUCLEOTIDE SEQUENCE [LARGE SCALE GENOMIC DNA]</scope>
    <source>
        <strain evidence="1 2">LV</strain>
        <tissue evidence="1">Single pupa</tissue>
    </source>
</reference>
<dbReference type="Proteomes" id="UP000823941">
    <property type="component" value="Chromosome 15"/>
</dbReference>
<evidence type="ECO:0000313" key="1">
    <source>
        <dbReference type="EMBL" id="KAG7304613.1"/>
    </source>
</evidence>